<dbReference type="Proteomes" id="UP000008983">
    <property type="component" value="Unassembled WGS sequence"/>
</dbReference>
<dbReference type="EMBL" id="GL983617">
    <property type="protein sequence ID" value="EGR32592.1"/>
    <property type="molecule type" value="Genomic_DNA"/>
</dbReference>
<keyword evidence="8" id="KW-1185">Reference proteome</keyword>
<proteinExistence type="inferred from homology"/>
<evidence type="ECO:0000256" key="5">
    <source>
        <dbReference type="RuleBase" id="RU364132"/>
    </source>
</evidence>
<protein>
    <recommendedName>
        <fullName evidence="5">Ribosome biogenesis regulatory protein</fullName>
    </recommendedName>
</protein>
<dbReference type="OrthoDB" id="28455at2759"/>
<dbReference type="GO" id="GO:0005634">
    <property type="term" value="C:nucleus"/>
    <property type="evidence" value="ECO:0007669"/>
    <property type="project" value="UniProtKB-SubCell"/>
</dbReference>
<evidence type="ECO:0000256" key="3">
    <source>
        <dbReference type="ARBA" id="ARBA00022517"/>
    </source>
</evidence>
<evidence type="ECO:0000313" key="7">
    <source>
        <dbReference type="EMBL" id="EGR32592.1"/>
    </source>
</evidence>
<gene>
    <name evidence="7" type="ORF">IMG5_076220</name>
</gene>
<feature type="coiled-coil region" evidence="6">
    <location>
        <begin position="108"/>
        <end position="163"/>
    </location>
</feature>
<accession>G0QQ91</accession>
<keyword evidence="3 5" id="KW-0690">Ribosome biogenesis</keyword>
<dbReference type="Pfam" id="PF04939">
    <property type="entry name" value="RRS1"/>
    <property type="match status" value="1"/>
</dbReference>
<dbReference type="GO" id="GO:0016874">
    <property type="term" value="F:ligase activity"/>
    <property type="evidence" value="ECO:0007669"/>
    <property type="project" value="UniProtKB-KW"/>
</dbReference>
<evidence type="ECO:0000256" key="4">
    <source>
        <dbReference type="ARBA" id="ARBA00023242"/>
    </source>
</evidence>
<dbReference type="GeneID" id="14908768"/>
<dbReference type="AlphaFoldDB" id="G0QQ91"/>
<evidence type="ECO:0000256" key="1">
    <source>
        <dbReference type="ARBA" id="ARBA00004123"/>
    </source>
</evidence>
<dbReference type="RefSeq" id="XP_004036578.1">
    <property type="nucleotide sequence ID" value="XM_004036530.1"/>
</dbReference>
<organism evidence="7 8">
    <name type="scientific">Ichthyophthirius multifiliis</name>
    <name type="common">White spot disease agent</name>
    <name type="synonym">Ich</name>
    <dbReference type="NCBI Taxonomy" id="5932"/>
    <lineage>
        <taxon>Eukaryota</taxon>
        <taxon>Sar</taxon>
        <taxon>Alveolata</taxon>
        <taxon>Ciliophora</taxon>
        <taxon>Intramacronucleata</taxon>
        <taxon>Oligohymenophorea</taxon>
        <taxon>Hymenostomatida</taxon>
        <taxon>Ophryoglenina</taxon>
        <taxon>Ichthyophthirius</taxon>
    </lineage>
</organism>
<evidence type="ECO:0000313" key="8">
    <source>
        <dbReference type="Proteomes" id="UP000008983"/>
    </source>
</evidence>
<dbReference type="FunCoup" id="G0QQ91">
    <property type="interactions" value="281"/>
</dbReference>
<name>G0QQ91_ICHMU</name>
<dbReference type="GO" id="GO:0042254">
    <property type="term" value="P:ribosome biogenesis"/>
    <property type="evidence" value="ECO:0007669"/>
    <property type="project" value="UniProtKB-KW"/>
</dbReference>
<dbReference type="STRING" id="857967.G0QQ91"/>
<reference evidence="7 8" key="1">
    <citation type="submission" date="2011-07" db="EMBL/GenBank/DDBJ databases">
        <authorList>
            <person name="Coyne R."/>
            <person name="Brami D."/>
            <person name="Johnson J."/>
            <person name="Hostetler J."/>
            <person name="Hannick L."/>
            <person name="Clark T."/>
            <person name="Cassidy-Hanley D."/>
            <person name="Inman J."/>
        </authorList>
    </citation>
    <scope>NUCLEOTIDE SEQUENCE [LARGE SCALE GENOMIC DNA]</scope>
    <source>
        <strain evidence="7 8">G5</strain>
    </source>
</reference>
<evidence type="ECO:0000256" key="6">
    <source>
        <dbReference type="SAM" id="Coils"/>
    </source>
</evidence>
<keyword evidence="4 5" id="KW-0539">Nucleus</keyword>
<keyword evidence="6" id="KW-0175">Coiled coil</keyword>
<dbReference type="InterPro" id="IPR007023">
    <property type="entry name" value="Ribosom_reg"/>
</dbReference>
<comment type="subcellular location">
    <subcellularLocation>
        <location evidence="1 5">Nucleus</location>
    </subcellularLocation>
</comment>
<keyword evidence="7" id="KW-0436">Ligase</keyword>
<dbReference type="OMA" id="QIENITH"/>
<evidence type="ECO:0000256" key="2">
    <source>
        <dbReference type="ARBA" id="ARBA00010077"/>
    </source>
</evidence>
<comment type="similarity">
    <text evidence="2 5">Belongs to the RRS1 family.</text>
</comment>
<dbReference type="eggNOG" id="KOG1765">
    <property type="taxonomic scope" value="Eukaryota"/>
</dbReference>
<sequence>MNADRDNKDDDLQIQDFSKGLYDLKLPKKSTLFPRFKPIPKEKKQTRWEKFAEEKGIIKRKRGRMVYDKITQDYVPRWGANSIKKIEEKNNPIIEVKKMKILMKILSLEKIRKKILQERQKLNEIKNKMEAKGHNLRELTKGKQKLKQDKKLVAKKLQVAQNSTRSMGTYDQKAHKDEVQTKTKKRRINPEFTNFKEEKKRNMDILDFIQKGDIVKKLKKN</sequence>
<dbReference type="InParanoid" id="G0QQ91"/>
<comment type="function">
    <text evidence="5">Involved in ribosomal large subunit assembly.</text>
</comment>